<reference evidence="3 4" key="1">
    <citation type="submission" date="2019-02" db="EMBL/GenBank/DDBJ databases">
        <title>Deep-cultivation of Planctomycetes and their phenomic and genomic characterization uncovers novel biology.</title>
        <authorList>
            <person name="Wiegand S."/>
            <person name="Jogler M."/>
            <person name="Boedeker C."/>
            <person name="Pinto D."/>
            <person name="Vollmers J."/>
            <person name="Rivas-Marin E."/>
            <person name="Kohn T."/>
            <person name="Peeters S.H."/>
            <person name="Heuer A."/>
            <person name="Rast P."/>
            <person name="Oberbeckmann S."/>
            <person name="Bunk B."/>
            <person name="Jeske O."/>
            <person name="Meyerdierks A."/>
            <person name="Storesund J.E."/>
            <person name="Kallscheuer N."/>
            <person name="Luecker S."/>
            <person name="Lage O.M."/>
            <person name="Pohl T."/>
            <person name="Merkel B.J."/>
            <person name="Hornburger P."/>
            <person name="Mueller R.-W."/>
            <person name="Bruemmer F."/>
            <person name="Labrenz M."/>
            <person name="Spormann A.M."/>
            <person name="Op Den Camp H."/>
            <person name="Overmann J."/>
            <person name="Amann R."/>
            <person name="Jetten M.S.M."/>
            <person name="Mascher T."/>
            <person name="Medema M.H."/>
            <person name="Devos D.P."/>
            <person name="Kaster A.-K."/>
            <person name="Ovreas L."/>
            <person name="Rohde M."/>
            <person name="Galperin M.Y."/>
            <person name="Jogler C."/>
        </authorList>
    </citation>
    <scope>NUCLEOTIDE SEQUENCE [LARGE SCALE GENOMIC DNA]</scope>
    <source>
        <strain evidence="3 4">Poly51</strain>
    </source>
</reference>
<dbReference type="AlphaFoldDB" id="A0A5C6F6E9"/>
<organism evidence="3 4">
    <name type="scientific">Rubripirellula tenax</name>
    <dbReference type="NCBI Taxonomy" id="2528015"/>
    <lineage>
        <taxon>Bacteria</taxon>
        <taxon>Pseudomonadati</taxon>
        <taxon>Planctomycetota</taxon>
        <taxon>Planctomycetia</taxon>
        <taxon>Pirellulales</taxon>
        <taxon>Pirellulaceae</taxon>
        <taxon>Rubripirellula</taxon>
    </lineage>
</organism>
<keyword evidence="1" id="KW-0175">Coiled coil</keyword>
<keyword evidence="2" id="KW-0812">Transmembrane</keyword>
<comment type="caution">
    <text evidence="3">The sequence shown here is derived from an EMBL/GenBank/DDBJ whole genome shotgun (WGS) entry which is preliminary data.</text>
</comment>
<dbReference type="Proteomes" id="UP000318288">
    <property type="component" value="Unassembled WGS sequence"/>
</dbReference>
<feature type="coiled-coil region" evidence="1">
    <location>
        <begin position="48"/>
        <end position="75"/>
    </location>
</feature>
<gene>
    <name evidence="3" type="ORF">Poly51_24780</name>
</gene>
<protein>
    <submittedName>
        <fullName evidence="3">Uncharacterized protein</fullName>
    </submittedName>
</protein>
<dbReference type="RefSeq" id="WP_146457731.1">
    <property type="nucleotide sequence ID" value="NZ_SJPW01000003.1"/>
</dbReference>
<evidence type="ECO:0000313" key="4">
    <source>
        <dbReference type="Proteomes" id="UP000318288"/>
    </source>
</evidence>
<keyword evidence="2" id="KW-0472">Membrane</keyword>
<evidence type="ECO:0000256" key="2">
    <source>
        <dbReference type="SAM" id="Phobius"/>
    </source>
</evidence>
<dbReference type="OrthoDB" id="272203at2"/>
<evidence type="ECO:0000256" key="1">
    <source>
        <dbReference type="SAM" id="Coils"/>
    </source>
</evidence>
<keyword evidence="4" id="KW-1185">Reference proteome</keyword>
<dbReference type="EMBL" id="SJPW01000003">
    <property type="protein sequence ID" value="TWU56562.1"/>
    <property type="molecule type" value="Genomic_DNA"/>
</dbReference>
<accession>A0A5C6F6E9</accession>
<sequence length="236" mass="26588">MSSSKTRHSPRVRRATHHDRVVRALVAAVSLITVVTFAIPWTNEYFDLQRDAAEMIDLETKLAQTRERQDLLERVEEQLTSDLSHFVDVNISPTNIETVRERLIQIVRSAEARIRRLEISPGDSRPWAIESDDARLEAKPIYAEDSQFALHMHTIELQADGPLKGVEKILTEVANNGWMMTTKNLSIAPTGARESPMKLEIRFVIYGLKPIAVDPDSGDSQVPNEFARLPVGGVVR</sequence>
<feature type="transmembrane region" description="Helical" evidence="2">
    <location>
        <begin position="21"/>
        <end position="41"/>
    </location>
</feature>
<keyword evidence="2" id="KW-1133">Transmembrane helix</keyword>
<proteinExistence type="predicted"/>
<name>A0A5C6F6E9_9BACT</name>
<evidence type="ECO:0000313" key="3">
    <source>
        <dbReference type="EMBL" id="TWU56562.1"/>
    </source>
</evidence>